<dbReference type="Proteomes" id="UP001057402">
    <property type="component" value="Chromosome 4"/>
</dbReference>
<accession>A0ACB9RE05</accession>
<organism evidence="1 2">
    <name type="scientific">Melastoma candidum</name>
    <dbReference type="NCBI Taxonomy" id="119954"/>
    <lineage>
        <taxon>Eukaryota</taxon>
        <taxon>Viridiplantae</taxon>
        <taxon>Streptophyta</taxon>
        <taxon>Embryophyta</taxon>
        <taxon>Tracheophyta</taxon>
        <taxon>Spermatophyta</taxon>
        <taxon>Magnoliopsida</taxon>
        <taxon>eudicotyledons</taxon>
        <taxon>Gunneridae</taxon>
        <taxon>Pentapetalae</taxon>
        <taxon>rosids</taxon>
        <taxon>malvids</taxon>
        <taxon>Myrtales</taxon>
        <taxon>Melastomataceae</taxon>
        <taxon>Melastomatoideae</taxon>
        <taxon>Melastomateae</taxon>
        <taxon>Melastoma</taxon>
    </lineage>
</organism>
<reference evidence="2" key="1">
    <citation type="journal article" date="2023" name="Front. Plant Sci.">
        <title>Chromosomal-level genome assembly of Melastoma candidum provides insights into trichome evolution.</title>
        <authorList>
            <person name="Zhong Y."/>
            <person name="Wu W."/>
            <person name="Sun C."/>
            <person name="Zou P."/>
            <person name="Liu Y."/>
            <person name="Dai S."/>
            <person name="Zhou R."/>
        </authorList>
    </citation>
    <scope>NUCLEOTIDE SEQUENCE [LARGE SCALE GENOMIC DNA]</scope>
</reference>
<evidence type="ECO:0000313" key="1">
    <source>
        <dbReference type="EMBL" id="KAI4375663.1"/>
    </source>
</evidence>
<sequence length="491" mass="56632">MGEQKELLPSTSLPKRITMTLRSLFDQDVPSWSMQSSPIPSPCSSSCISSPLINKESPRRRVGSGGKTPNSSLSPVPTNDDILSLISYCSFVFTFTDPAESSSQQDSKRLKLNQLLYHIKYSRKPIDDELVTPIMSMLSANIFRPLPAPSHHLQLALDLPDDEETIATAYPNWPHLQIVYNILLRIIMNNDPEKLRPHVDRTFLLNLLALFQSEDPRERESLKNIYHLIYSKFTFHRSFLRWSMNDVLLQYAFECERHCGIGEILEIWGSIINGFTVPLKKEHKLFLMRVLIPMHKPKCVAVYHKQLSYCVLQLVQKEPMLVGVVVRGILRHWPMANSQKEVLLISELEELVDNIEPDQYRRLALPLCTHFTRCMNSWNAQVAEQALYVWNNEQFVKMVSLAMEEVFPIVVKGVEMNLKWHWSNSVMQLTENLKEMLVEMDTVLYYKCVTELNLRRSSAAEQADRRKERWERIESLAAGATDTARTPSDTI</sequence>
<keyword evidence="2" id="KW-1185">Reference proteome</keyword>
<proteinExistence type="predicted"/>
<comment type="caution">
    <text evidence="1">The sequence shown here is derived from an EMBL/GenBank/DDBJ whole genome shotgun (WGS) entry which is preliminary data.</text>
</comment>
<protein>
    <submittedName>
        <fullName evidence="1">Uncharacterized protein</fullName>
    </submittedName>
</protein>
<dbReference type="EMBL" id="CM042883">
    <property type="protein sequence ID" value="KAI4375663.1"/>
    <property type="molecule type" value="Genomic_DNA"/>
</dbReference>
<evidence type="ECO:0000313" key="2">
    <source>
        <dbReference type="Proteomes" id="UP001057402"/>
    </source>
</evidence>
<gene>
    <name evidence="1" type="ORF">MLD38_013510</name>
</gene>
<name>A0ACB9RE05_9MYRT</name>